<protein>
    <submittedName>
        <fullName evidence="1">Uncharacterized protein</fullName>
    </submittedName>
</protein>
<keyword evidence="2" id="KW-1185">Reference proteome</keyword>
<dbReference type="EMBL" id="BAAAUH010000100">
    <property type="protein sequence ID" value="GAA2771958.1"/>
    <property type="molecule type" value="Genomic_DNA"/>
</dbReference>
<accession>A0ABN3UYT4</accession>
<proteinExistence type="predicted"/>
<gene>
    <name evidence="1" type="ORF">GCM10010451_66250</name>
</gene>
<reference evidence="1 2" key="1">
    <citation type="journal article" date="2019" name="Int. J. Syst. Evol. Microbiol.">
        <title>The Global Catalogue of Microorganisms (GCM) 10K type strain sequencing project: providing services to taxonomists for standard genome sequencing and annotation.</title>
        <authorList>
            <consortium name="The Broad Institute Genomics Platform"/>
            <consortium name="The Broad Institute Genome Sequencing Center for Infectious Disease"/>
            <person name="Wu L."/>
            <person name="Ma J."/>
        </authorList>
    </citation>
    <scope>NUCLEOTIDE SEQUENCE [LARGE SCALE GENOMIC DNA]</scope>
    <source>
        <strain evidence="1 2">JCM 9095</strain>
    </source>
</reference>
<organism evidence="1 2">
    <name type="scientific">Streptomyces virens</name>
    <dbReference type="NCBI Taxonomy" id="285572"/>
    <lineage>
        <taxon>Bacteria</taxon>
        <taxon>Bacillati</taxon>
        <taxon>Actinomycetota</taxon>
        <taxon>Actinomycetes</taxon>
        <taxon>Kitasatosporales</taxon>
        <taxon>Streptomycetaceae</taxon>
        <taxon>Streptomyces</taxon>
    </lineage>
</organism>
<evidence type="ECO:0000313" key="2">
    <source>
        <dbReference type="Proteomes" id="UP001501866"/>
    </source>
</evidence>
<evidence type="ECO:0000313" key="1">
    <source>
        <dbReference type="EMBL" id="GAA2771958.1"/>
    </source>
</evidence>
<dbReference type="Proteomes" id="UP001501866">
    <property type="component" value="Unassembled WGS sequence"/>
</dbReference>
<name>A0ABN3UYT4_9ACTN</name>
<comment type="caution">
    <text evidence="1">The sequence shown here is derived from an EMBL/GenBank/DDBJ whole genome shotgun (WGS) entry which is preliminary data.</text>
</comment>
<sequence>MTMTGVTLETTGIESEVVDGDLEPIGHVAMLDYDDVPIGTVLEEIEALEGPAVLSRSSPGSWHVVDLEVRPFAEAIEVARSSTASREFVSEMDRRGCLTLRIGPKRRPDGSVETPAPVPITVHVPDGLEEVEVSRPHAGRLRQLAANVGVEHVEDRLEEIERGAVDGLEPVGRQLPETRYETRGGIR</sequence>